<protein>
    <submittedName>
        <fullName evidence="2">Uncharacterized protein</fullName>
    </submittedName>
</protein>
<dbReference type="EMBL" id="CACVAV010000314">
    <property type="protein sequence ID" value="CAA6820488.1"/>
    <property type="molecule type" value="Genomic_DNA"/>
</dbReference>
<reference evidence="2" key="1">
    <citation type="submission" date="2020-01" db="EMBL/GenBank/DDBJ databases">
        <authorList>
            <person name="Meier V. D."/>
            <person name="Meier V D."/>
        </authorList>
    </citation>
    <scope>NUCLEOTIDE SEQUENCE</scope>
    <source>
        <strain evidence="2">HLG_WM_MAG_08</strain>
    </source>
</reference>
<sequence>MFLLKSKKVVSQAAVLSLLLCLCSGVASAAGINKANESRSKVYVHKSSSGGKAIETVRLSKPERLAAGRCALFASAEVIDSKRRFGEVKIISLPRKNCNPDSESCSVVV</sequence>
<feature type="signal peptide" evidence="1">
    <location>
        <begin position="1"/>
        <end position="29"/>
    </location>
</feature>
<accession>A0A6S6TWE9</accession>
<feature type="non-terminal residue" evidence="2">
    <location>
        <position position="109"/>
    </location>
</feature>
<dbReference type="AlphaFoldDB" id="A0A6S6TWE9"/>
<feature type="chain" id="PRO_5028395153" evidence="1">
    <location>
        <begin position="30"/>
        <end position="109"/>
    </location>
</feature>
<organism evidence="2">
    <name type="scientific">uncultured Thiotrichaceae bacterium</name>
    <dbReference type="NCBI Taxonomy" id="298394"/>
    <lineage>
        <taxon>Bacteria</taxon>
        <taxon>Pseudomonadati</taxon>
        <taxon>Pseudomonadota</taxon>
        <taxon>Gammaproteobacteria</taxon>
        <taxon>Thiotrichales</taxon>
        <taxon>Thiotrichaceae</taxon>
        <taxon>environmental samples</taxon>
    </lineage>
</organism>
<keyword evidence="1" id="KW-0732">Signal</keyword>
<evidence type="ECO:0000256" key="1">
    <source>
        <dbReference type="SAM" id="SignalP"/>
    </source>
</evidence>
<gene>
    <name evidence="2" type="ORF">HELGO_WM53256</name>
</gene>
<evidence type="ECO:0000313" key="2">
    <source>
        <dbReference type="EMBL" id="CAA6820488.1"/>
    </source>
</evidence>
<name>A0A6S6TWE9_9GAMM</name>
<proteinExistence type="predicted"/>